<name>A0A238ZHM0_9BACT</name>
<dbReference type="InterPro" id="IPR036188">
    <property type="entry name" value="FAD/NAD-bd_sf"/>
</dbReference>
<evidence type="ECO:0000256" key="1">
    <source>
        <dbReference type="ARBA" id="ARBA00001974"/>
    </source>
</evidence>
<dbReference type="GO" id="GO:0047545">
    <property type="term" value="F:(S)-2-hydroxyglutarate dehydrogenase activity"/>
    <property type="evidence" value="ECO:0007669"/>
    <property type="project" value="TreeGrafter"/>
</dbReference>
<keyword evidence="2" id="KW-0285">Flavoprotein</keyword>
<dbReference type="EMBL" id="FZOC01000002">
    <property type="protein sequence ID" value="SNR82518.1"/>
    <property type="molecule type" value="Genomic_DNA"/>
</dbReference>
<keyword evidence="4" id="KW-0560">Oxidoreductase</keyword>
<feature type="domain" description="FAD dependent oxidoreductase" evidence="6">
    <location>
        <begin position="7"/>
        <end position="390"/>
    </location>
</feature>
<dbReference type="Gene3D" id="3.50.50.60">
    <property type="entry name" value="FAD/NAD(P)-binding domain"/>
    <property type="match status" value="1"/>
</dbReference>
<comment type="similarity">
    <text evidence="5">Belongs to the L2HGDH family.</text>
</comment>
<dbReference type="InterPro" id="IPR006076">
    <property type="entry name" value="FAD-dep_OxRdtase"/>
</dbReference>
<evidence type="ECO:0000256" key="4">
    <source>
        <dbReference type="ARBA" id="ARBA00023002"/>
    </source>
</evidence>
<dbReference type="NCBIfam" id="NF008726">
    <property type="entry name" value="PRK11728.1"/>
    <property type="match status" value="1"/>
</dbReference>
<dbReference type="RefSeq" id="WP_089273323.1">
    <property type="nucleotide sequence ID" value="NZ_FZOC01000002.1"/>
</dbReference>
<protein>
    <submittedName>
        <fullName evidence="7">L-2-hydroxyglutarate oxidase LhgO</fullName>
    </submittedName>
</protein>
<evidence type="ECO:0000256" key="3">
    <source>
        <dbReference type="ARBA" id="ARBA00022827"/>
    </source>
</evidence>
<reference evidence="7 8" key="1">
    <citation type="submission" date="2017-06" db="EMBL/GenBank/DDBJ databases">
        <authorList>
            <person name="Kim H.J."/>
            <person name="Triplett B.A."/>
        </authorList>
    </citation>
    <scope>NUCLEOTIDE SEQUENCE [LARGE SCALE GENOMIC DNA]</scope>
    <source>
        <strain evidence="7 8">DSM 13116</strain>
    </source>
</reference>
<organism evidence="7 8">
    <name type="scientific">Humidesulfovibrio mexicanus</name>
    <dbReference type="NCBI Taxonomy" id="147047"/>
    <lineage>
        <taxon>Bacteria</taxon>
        <taxon>Pseudomonadati</taxon>
        <taxon>Thermodesulfobacteriota</taxon>
        <taxon>Desulfovibrionia</taxon>
        <taxon>Desulfovibrionales</taxon>
        <taxon>Desulfovibrionaceae</taxon>
        <taxon>Humidesulfovibrio</taxon>
    </lineage>
</organism>
<gene>
    <name evidence="7" type="ORF">SAMN04488503_1528</name>
</gene>
<keyword evidence="3" id="KW-0274">FAD</keyword>
<evidence type="ECO:0000256" key="5">
    <source>
        <dbReference type="ARBA" id="ARBA00037941"/>
    </source>
</evidence>
<evidence type="ECO:0000256" key="2">
    <source>
        <dbReference type="ARBA" id="ARBA00022630"/>
    </source>
</evidence>
<dbReference type="SUPFAM" id="SSF51905">
    <property type="entry name" value="FAD/NAD(P)-binding domain"/>
    <property type="match status" value="1"/>
</dbReference>
<sequence>MAHTASILICGAGIVGLTLARDLLAAGYGDILIIDKEPEAGRHASGRNSGVLHAGIYYAPGSLRAQSCLAGNQRMKEYCEERGLPLLKTGKVIVARDESELPTLRELHVRATQNGAKVELIDDQQLAEIEPNAKSAGLALFSHYTAVVDPKAILKSIQAELLASGKVKLLFDARFQGLKHEKGARLLVRTTAGDISCAFFVNAAGAYGDVVAHAFGLGKDYQLIPFKGIYKKLKPEKAHTIRGSIYPVPNIKNPFLGVHFTRGAHGDVYLGPTAIPAFGRENYGLLSGIDSEAFSILLRDAVLFFRNKKFREVALEEPRKYSFTYFFNDARRLVKTLSPDDIEATPKAGIRPQLVDIKKNELVMDFIIEGTQNSTHVLNSISPAFTSSLFFSEMLLHSHVEPKLRKL</sequence>
<dbReference type="Proteomes" id="UP000198324">
    <property type="component" value="Unassembled WGS sequence"/>
</dbReference>
<dbReference type="Gene3D" id="3.30.9.10">
    <property type="entry name" value="D-Amino Acid Oxidase, subunit A, domain 2"/>
    <property type="match status" value="1"/>
</dbReference>
<accession>A0A238ZHM0</accession>
<dbReference type="AlphaFoldDB" id="A0A238ZHM0"/>
<dbReference type="PANTHER" id="PTHR43104:SF2">
    <property type="entry name" value="L-2-HYDROXYGLUTARATE DEHYDROGENASE, MITOCHONDRIAL"/>
    <property type="match status" value="1"/>
</dbReference>
<dbReference type="Pfam" id="PF01266">
    <property type="entry name" value="DAO"/>
    <property type="match status" value="1"/>
</dbReference>
<comment type="cofactor">
    <cofactor evidence="1">
        <name>FAD</name>
        <dbReference type="ChEBI" id="CHEBI:57692"/>
    </cofactor>
</comment>
<evidence type="ECO:0000313" key="8">
    <source>
        <dbReference type="Proteomes" id="UP000198324"/>
    </source>
</evidence>
<keyword evidence="8" id="KW-1185">Reference proteome</keyword>
<evidence type="ECO:0000259" key="6">
    <source>
        <dbReference type="Pfam" id="PF01266"/>
    </source>
</evidence>
<dbReference type="GO" id="GO:0005737">
    <property type="term" value="C:cytoplasm"/>
    <property type="evidence" value="ECO:0007669"/>
    <property type="project" value="TreeGrafter"/>
</dbReference>
<dbReference type="PANTHER" id="PTHR43104">
    <property type="entry name" value="L-2-HYDROXYGLUTARATE DEHYDROGENASE, MITOCHONDRIAL"/>
    <property type="match status" value="1"/>
</dbReference>
<proteinExistence type="inferred from homology"/>
<dbReference type="OrthoDB" id="9801699at2"/>
<evidence type="ECO:0000313" key="7">
    <source>
        <dbReference type="EMBL" id="SNR82518.1"/>
    </source>
</evidence>